<proteinExistence type="predicted"/>
<dbReference type="Proteomes" id="UP000271098">
    <property type="component" value="Unassembled WGS sequence"/>
</dbReference>
<feature type="region of interest" description="Disordered" evidence="1">
    <location>
        <begin position="47"/>
        <end position="103"/>
    </location>
</feature>
<evidence type="ECO:0000313" key="2">
    <source>
        <dbReference type="EMBL" id="VDN25890.1"/>
    </source>
</evidence>
<evidence type="ECO:0000313" key="4">
    <source>
        <dbReference type="WBParaSite" id="GPUH_0001539801-mRNA-1"/>
    </source>
</evidence>
<dbReference type="WBParaSite" id="GPUH_0001539801-mRNA-1">
    <property type="protein sequence ID" value="GPUH_0001539801-mRNA-1"/>
    <property type="gene ID" value="GPUH_0001539801"/>
</dbReference>
<feature type="region of interest" description="Disordered" evidence="1">
    <location>
        <begin position="1"/>
        <end position="23"/>
    </location>
</feature>
<reference evidence="2 3" key="2">
    <citation type="submission" date="2018-11" db="EMBL/GenBank/DDBJ databases">
        <authorList>
            <consortium name="Pathogen Informatics"/>
        </authorList>
    </citation>
    <scope>NUCLEOTIDE SEQUENCE [LARGE SCALE GENOMIC DNA]</scope>
</reference>
<accession>A0A183E336</accession>
<evidence type="ECO:0000256" key="1">
    <source>
        <dbReference type="SAM" id="MobiDB-lite"/>
    </source>
</evidence>
<protein>
    <submittedName>
        <fullName evidence="2 4">Uncharacterized protein</fullName>
    </submittedName>
</protein>
<gene>
    <name evidence="2" type="ORF">GPUH_LOCUS15378</name>
</gene>
<keyword evidence="3" id="KW-1185">Reference proteome</keyword>
<dbReference type="EMBL" id="UYRT01082361">
    <property type="protein sequence ID" value="VDN25890.1"/>
    <property type="molecule type" value="Genomic_DNA"/>
</dbReference>
<organism evidence="4">
    <name type="scientific">Gongylonema pulchrum</name>
    <dbReference type="NCBI Taxonomy" id="637853"/>
    <lineage>
        <taxon>Eukaryota</taxon>
        <taxon>Metazoa</taxon>
        <taxon>Ecdysozoa</taxon>
        <taxon>Nematoda</taxon>
        <taxon>Chromadorea</taxon>
        <taxon>Rhabditida</taxon>
        <taxon>Spirurina</taxon>
        <taxon>Spiruromorpha</taxon>
        <taxon>Spiruroidea</taxon>
        <taxon>Gongylonematidae</taxon>
        <taxon>Gongylonema</taxon>
    </lineage>
</organism>
<sequence>MDLTMNIQMSTRDRCVSKTSPRVPLRKDTENVIQSWESAFTSAQTKRIAKEEEELSPIKGSSRTPKRRRVVVSSDSEEDSSIVMMETESSGQDGASDDYRDSPRLKNLQSLSVSFESF</sequence>
<feature type="compositionally biased region" description="Polar residues" evidence="1">
    <location>
        <begin position="1"/>
        <end position="10"/>
    </location>
</feature>
<evidence type="ECO:0000313" key="3">
    <source>
        <dbReference type="Proteomes" id="UP000271098"/>
    </source>
</evidence>
<reference evidence="4" key="1">
    <citation type="submission" date="2016-06" db="UniProtKB">
        <authorList>
            <consortium name="WormBaseParasite"/>
        </authorList>
    </citation>
    <scope>IDENTIFICATION</scope>
</reference>
<name>A0A183E336_9BILA</name>
<dbReference type="AlphaFoldDB" id="A0A183E336"/>